<evidence type="ECO:0000313" key="3">
    <source>
        <dbReference type="EMBL" id="RUL68651.1"/>
    </source>
</evidence>
<protein>
    <submittedName>
        <fullName evidence="3">DUF2946 domain-containing protein</fullName>
    </submittedName>
</protein>
<proteinExistence type="predicted"/>
<dbReference type="Proteomes" id="UP000274358">
    <property type="component" value="Unassembled WGS sequence"/>
</dbReference>
<dbReference type="InterPro" id="IPR021333">
    <property type="entry name" value="DUF2946"/>
</dbReference>
<evidence type="ECO:0000256" key="2">
    <source>
        <dbReference type="SAM" id="Phobius"/>
    </source>
</evidence>
<dbReference type="Pfam" id="PF11162">
    <property type="entry name" value="DUF2946"/>
    <property type="match status" value="1"/>
</dbReference>
<keyword evidence="4" id="KW-1185">Reference proteome</keyword>
<keyword evidence="2" id="KW-0812">Transmembrane</keyword>
<feature type="transmembrane region" description="Helical" evidence="2">
    <location>
        <begin position="12"/>
        <end position="29"/>
    </location>
</feature>
<accession>A0A3S0Q1M2</accession>
<evidence type="ECO:0000313" key="4">
    <source>
        <dbReference type="Proteomes" id="UP000274358"/>
    </source>
</evidence>
<dbReference type="AlphaFoldDB" id="A0A3S0Q1M2"/>
<reference evidence="3 4" key="1">
    <citation type="submission" date="2018-12" db="EMBL/GenBank/DDBJ databases">
        <title>Dyella dinghuensis sp. nov. DHOA06 and Dyella choica sp. nov. 4M-K27, isolated from forest soil.</title>
        <authorList>
            <person name="Qiu L.-H."/>
            <person name="Gao Z.-H."/>
        </authorList>
    </citation>
    <scope>NUCLEOTIDE SEQUENCE [LARGE SCALE GENOMIC DNA]</scope>
    <source>
        <strain evidence="3 4">4M-K27</strain>
    </source>
</reference>
<evidence type="ECO:0000256" key="1">
    <source>
        <dbReference type="SAM" id="MobiDB-lite"/>
    </source>
</evidence>
<keyword evidence="2" id="KW-1133">Transmembrane helix</keyword>
<dbReference type="EMBL" id="RYYV01000047">
    <property type="protein sequence ID" value="RUL68651.1"/>
    <property type="molecule type" value="Genomic_DNA"/>
</dbReference>
<feature type="region of interest" description="Disordered" evidence="1">
    <location>
        <begin position="97"/>
        <end position="125"/>
    </location>
</feature>
<gene>
    <name evidence="3" type="ORF">EKH80_23370</name>
</gene>
<sequence length="125" mass="13151">MLRVKALHRYMAWLAMLAMAFIVVMPVVSRTMPMTGAMPGMDGACLEHAAPGARQQGSPHAPADPMARCGYCFLLHHSPLVGSSTLVHLVPATPPSAVSTAALPSDRPYAPLLSADPRGPPARIS</sequence>
<keyword evidence="2" id="KW-0472">Membrane</keyword>
<organism evidence="3 4">
    <name type="scientific">Dyella choica</name>
    <dbReference type="NCBI Taxonomy" id="1927959"/>
    <lineage>
        <taxon>Bacteria</taxon>
        <taxon>Pseudomonadati</taxon>
        <taxon>Pseudomonadota</taxon>
        <taxon>Gammaproteobacteria</taxon>
        <taxon>Lysobacterales</taxon>
        <taxon>Rhodanobacteraceae</taxon>
        <taxon>Dyella</taxon>
    </lineage>
</organism>
<comment type="caution">
    <text evidence="3">The sequence shown here is derived from an EMBL/GenBank/DDBJ whole genome shotgun (WGS) entry which is preliminary data.</text>
</comment>
<name>A0A3S0Q1M2_9GAMM</name>